<evidence type="ECO:0000256" key="1">
    <source>
        <dbReference type="SAM" id="MobiDB-lite"/>
    </source>
</evidence>
<comment type="caution">
    <text evidence="2">The sequence shown here is derived from an EMBL/GenBank/DDBJ whole genome shotgun (WGS) entry which is preliminary data.</text>
</comment>
<feature type="compositionally biased region" description="Low complexity" evidence="1">
    <location>
        <begin position="1002"/>
        <end position="1013"/>
    </location>
</feature>
<organism evidence="2 3">
    <name type="scientific">Babesia caballi</name>
    <dbReference type="NCBI Taxonomy" id="5871"/>
    <lineage>
        <taxon>Eukaryota</taxon>
        <taxon>Sar</taxon>
        <taxon>Alveolata</taxon>
        <taxon>Apicomplexa</taxon>
        <taxon>Aconoidasida</taxon>
        <taxon>Piroplasmida</taxon>
        <taxon>Babesiidae</taxon>
        <taxon>Babesia</taxon>
    </lineage>
</organism>
<sequence length="1030" mass="112416">MEVSQLAELQQRLSVALVVWDRAPNPREKARRFQDLLDRCEKLVSAADDCPSAGPEIRQGLNSNILRVAQLTVKPICVIPRGDAKISQYRSQAPVLAKLLSLVAQNPSEKTEVHSKVLFSGLLSVWRLAFAQDEGNVLSSAEAFRRSSLLVDDVLQVALELYCRLRHDNHVVQVCSILLEVLLHSSQRQHQRQVLEALADAPPPSLLAAVYPGLIARIIVCLPTLWQSNFECAMRVIESWVDATLACDCAGARCECGEDAEKKRKAEKTSEAIVAVFERYSHIYIKHLASLTGLCLRCWPMTQEAMRCAHKHLIKLLKDKVCWDDARRVMRRAPTPARVQLWLNVMTYLRNGPTTSGALAVYVGYVDLQTHVPGLEPLDEYLVLQFLYDSVELPEEKASRLTRLPRLAMCGAPLDMSSYAEPKEEVYCQAAACHISRMTREHQAHTVSGILESIVSGVKDAMTVGRMLMIMRGFFNCGVSGLRDVASDVIDVLIVRILKPLAPTAEVAYAALSLLCAIFSRYRVVLPCNQVCDLLFFALPLCVVDSERVSNCARALLRHLSVQHTLGSNWAASPRHTTLCGLTSNQLMPSDQRASVEAMLLFYKNLLVSRCERELKHSKPGNAAITYHVADVLFVLLNYKLLGVKDLFDLTLRLEKRWNLLEAAGRNLGGRGMAGASDANVKSKLPSLYCYAFIAHYLDDQFGSLELPPILWDEQLETNTGQEHSPVGPLNDVPRNLSDEENVADSSECSASKPETDPALSTTASVSWSDAIRRSSGSVEADEALWNARLSENVKLWPQLNFVEGNFEQWPDSKQVDAQMMGIAENHTDSKAVDGQMLHVADHLTPTKLPQETRGCHPTFTNDMHTSTSPKASEAAPGEPIQEVGGEGIGAPAKASEPRQASGDPGATGESARSPPPADADGDRGDAICEASPPDSESKDRRLAVATIIATRCRYHLGAARAAARGVGAAAPLHGAEPAQPALHGGDPGDPDGRGEARLLLRRAVAAGSVREAGGPGGRGGQTEERHRGG</sequence>
<dbReference type="EMBL" id="BPLF01000005">
    <property type="protein sequence ID" value="GIX65731.1"/>
    <property type="molecule type" value="Genomic_DNA"/>
</dbReference>
<dbReference type="RefSeq" id="XP_067717800.1">
    <property type="nucleotide sequence ID" value="XM_067861699.1"/>
</dbReference>
<evidence type="ECO:0000313" key="2">
    <source>
        <dbReference type="EMBL" id="GIX65731.1"/>
    </source>
</evidence>
<dbReference type="AlphaFoldDB" id="A0AAV4LZT9"/>
<keyword evidence="3" id="KW-1185">Reference proteome</keyword>
<accession>A0AAV4LZT9</accession>
<evidence type="ECO:0000313" key="3">
    <source>
        <dbReference type="Proteomes" id="UP001497744"/>
    </source>
</evidence>
<feature type="compositionally biased region" description="Polar residues" evidence="1">
    <location>
        <begin position="859"/>
        <end position="871"/>
    </location>
</feature>
<keyword evidence="2" id="KW-0675">Receptor</keyword>
<name>A0AAV4LZT9_BABCB</name>
<feature type="region of interest" description="Disordered" evidence="1">
    <location>
        <begin position="719"/>
        <end position="764"/>
    </location>
</feature>
<reference evidence="2 3" key="1">
    <citation type="submission" date="2021-06" db="EMBL/GenBank/DDBJ databases">
        <title>Genome sequence of Babesia caballi.</title>
        <authorList>
            <person name="Yamagishi J."/>
            <person name="Kidaka T."/>
            <person name="Ochi A."/>
        </authorList>
    </citation>
    <scope>NUCLEOTIDE SEQUENCE [LARGE SCALE GENOMIC DNA]</scope>
    <source>
        <strain evidence="2">USDA-D6B2</strain>
    </source>
</reference>
<dbReference type="GeneID" id="94197212"/>
<protein>
    <submittedName>
        <fullName evidence="2">Nuclear receptor coactivator 7 isoform X1</fullName>
    </submittedName>
</protein>
<proteinExistence type="predicted"/>
<feature type="region of interest" description="Disordered" evidence="1">
    <location>
        <begin position="975"/>
        <end position="1030"/>
    </location>
</feature>
<dbReference type="Proteomes" id="UP001497744">
    <property type="component" value="Unassembled WGS sequence"/>
</dbReference>
<feature type="region of interest" description="Disordered" evidence="1">
    <location>
        <begin position="848"/>
        <end position="941"/>
    </location>
</feature>
<gene>
    <name evidence="2" type="ORF">BcabD6B2_51660</name>
</gene>